<keyword evidence="6 15" id="KW-0547">Nucleotide-binding</keyword>
<dbReference type="GO" id="GO:0004715">
    <property type="term" value="F:non-membrane spanning protein tyrosine kinase activity"/>
    <property type="evidence" value="ECO:0007669"/>
    <property type="project" value="UniProtKB-EC"/>
</dbReference>
<dbReference type="SMART" id="SM00219">
    <property type="entry name" value="TyrKc"/>
    <property type="match status" value="1"/>
</dbReference>
<dbReference type="InterPro" id="IPR050198">
    <property type="entry name" value="Non-receptor_tyrosine_kinases"/>
</dbReference>
<feature type="compositionally biased region" description="Polar residues" evidence="17">
    <location>
        <begin position="44"/>
        <end position="54"/>
    </location>
</feature>
<dbReference type="FunFam" id="1.10.510.10:FF:001408">
    <property type="entry name" value="Tyrosine-protein kinase"/>
    <property type="match status" value="1"/>
</dbReference>
<dbReference type="GO" id="GO:0005737">
    <property type="term" value="C:cytoplasm"/>
    <property type="evidence" value="ECO:0007669"/>
    <property type="project" value="UniProtKB-SubCell"/>
</dbReference>
<evidence type="ECO:0000256" key="3">
    <source>
        <dbReference type="ARBA" id="ARBA00022475"/>
    </source>
</evidence>
<proteinExistence type="inferred from homology"/>
<feature type="region of interest" description="Disordered" evidence="17">
    <location>
        <begin position="36"/>
        <end position="78"/>
    </location>
</feature>
<feature type="compositionally biased region" description="Basic residues" evidence="17">
    <location>
        <begin position="1"/>
        <end position="17"/>
    </location>
</feature>
<keyword evidence="10" id="KW-0472">Membrane</keyword>
<evidence type="ECO:0000256" key="12">
    <source>
        <dbReference type="ARBA" id="ARBA00051245"/>
    </source>
</evidence>
<evidence type="ECO:0000256" key="2">
    <source>
        <dbReference type="ARBA" id="ARBA00004496"/>
    </source>
</evidence>
<dbReference type="CDD" id="cd10361">
    <property type="entry name" value="SH2_Fps_family"/>
    <property type="match status" value="1"/>
</dbReference>
<keyword evidence="7 16" id="KW-0418">Kinase</keyword>
<dbReference type="Proteomes" id="UP000887569">
    <property type="component" value="Unplaced"/>
</dbReference>
<keyword evidence="8 15" id="KW-0067">ATP-binding</keyword>
<evidence type="ECO:0000259" key="18">
    <source>
        <dbReference type="PROSITE" id="PS50001"/>
    </source>
</evidence>
<evidence type="ECO:0000256" key="7">
    <source>
        <dbReference type="ARBA" id="ARBA00022777"/>
    </source>
</evidence>
<dbReference type="FunFam" id="3.30.200.20:FF:000194">
    <property type="entry name" value="protein-tyrosine kinase 2-beta isoform X1"/>
    <property type="match status" value="1"/>
</dbReference>
<keyword evidence="5 16" id="KW-0808">Transferase</keyword>
<dbReference type="InterPro" id="IPR008266">
    <property type="entry name" value="Tyr_kinase_AS"/>
</dbReference>
<evidence type="ECO:0000313" key="21">
    <source>
        <dbReference type="WBParaSite" id="PgB37_g005_t03"/>
    </source>
</evidence>
<feature type="region of interest" description="Disordered" evidence="17">
    <location>
        <begin position="1"/>
        <end position="20"/>
    </location>
</feature>
<evidence type="ECO:0000256" key="6">
    <source>
        <dbReference type="ARBA" id="ARBA00022741"/>
    </source>
</evidence>
<dbReference type="InterPro" id="IPR036860">
    <property type="entry name" value="SH2_dom_sf"/>
</dbReference>
<keyword evidence="20" id="KW-1185">Reference proteome</keyword>
<dbReference type="WBParaSite" id="PgB37_g005_t03">
    <property type="protein sequence ID" value="PgB37_g005_t03"/>
    <property type="gene ID" value="PgB37_g005"/>
</dbReference>
<dbReference type="GO" id="GO:0005524">
    <property type="term" value="F:ATP binding"/>
    <property type="evidence" value="ECO:0007669"/>
    <property type="project" value="UniProtKB-UniRule"/>
</dbReference>
<keyword evidence="9 14" id="KW-0727">SH2 domain</keyword>
<dbReference type="PROSITE" id="PS50011">
    <property type="entry name" value="PROTEIN_KINASE_DOM"/>
    <property type="match status" value="1"/>
</dbReference>
<evidence type="ECO:0000259" key="19">
    <source>
        <dbReference type="PROSITE" id="PS50011"/>
    </source>
</evidence>
<keyword evidence="3" id="KW-1003">Cell membrane</keyword>
<dbReference type="InterPro" id="IPR001245">
    <property type="entry name" value="Ser-Thr/Tyr_kinase_cat_dom"/>
</dbReference>
<evidence type="ECO:0000256" key="17">
    <source>
        <dbReference type="SAM" id="MobiDB-lite"/>
    </source>
</evidence>
<dbReference type="PRINTS" id="PR00109">
    <property type="entry name" value="TYRKINASE"/>
</dbReference>
<organism evidence="20 21">
    <name type="scientific">Parascaris univalens</name>
    <name type="common">Nematode worm</name>
    <dbReference type="NCBI Taxonomy" id="6257"/>
    <lineage>
        <taxon>Eukaryota</taxon>
        <taxon>Metazoa</taxon>
        <taxon>Ecdysozoa</taxon>
        <taxon>Nematoda</taxon>
        <taxon>Chromadorea</taxon>
        <taxon>Rhabditida</taxon>
        <taxon>Spirurina</taxon>
        <taxon>Ascaridomorpha</taxon>
        <taxon>Ascaridoidea</taxon>
        <taxon>Ascarididae</taxon>
        <taxon>Parascaris</taxon>
    </lineage>
</organism>
<dbReference type="InterPro" id="IPR011009">
    <property type="entry name" value="Kinase-like_dom_sf"/>
</dbReference>
<evidence type="ECO:0000256" key="1">
    <source>
        <dbReference type="ARBA" id="ARBA00004202"/>
    </source>
</evidence>
<evidence type="ECO:0000256" key="15">
    <source>
        <dbReference type="PROSITE-ProRule" id="PRU10141"/>
    </source>
</evidence>
<dbReference type="PROSITE" id="PS00107">
    <property type="entry name" value="PROTEIN_KINASE_ATP"/>
    <property type="match status" value="1"/>
</dbReference>
<keyword evidence="11 16" id="KW-0829">Tyrosine-protein kinase</keyword>
<protein>
    <recommendedName>
        <fullName evidence="16">Tyrosine-protein kinase</fullName>
        <ecNumber evidence="16">2.7.10.2</ecNumber>
    </recommendedName>
</protein>
<comment type="catalytic activity">
    <reaction evidence="12 16">
        <text>L-tyrosyl-[protein] + ATP = O-phospho-L-tyrosyl-[protein] + ADP + H(+)</text>
        <dbReference type="Rhea" id="RHEA:10596"/>
        <dbReference type="Rhea" id="RHEA-COMP:10136"/>
        <dbReference type="Rhea" id="RHEA-COMP:20101"/>
        <dbReference type="ChEBI" id="CHEBI:15378"/>
        <dbReference type="ChEBI" id="CHEBI:30616"/>
        <dbReference type="ChEBI" id="CHEBI:46858"/>
        <dbReference type="ChEBI" id="CHEBI:61978"/>
        <dbReference type="ChEBI" id="CHEBI:456216"/>
        <dbReference type="EC" id="2.7.10.2"/>
    </reaction>
</comment>
<name>A0A915A175_PARUN</name>
<dbReference type="Pfam" id="PF07714">
    <property type="entry name" value="PK_Tyr_Ser-Thr"/>
    <property type="match status" value="1"/>
</dbReference>
<evidence type="ECO:0000256" key="9">
    <source>
        <dbReference type="ARBA" id="ARBA00022999"/>
    </source>
</evidence>
<evidence type="ECO:0000256" key="14">
    <source>
        <dbReference type="PROSITE-ProRule" id="PRU00191"/>
    </source>
</evidence>
<feature type="domain" description="Protein kinase" evidence="19">
    <location>
        <begin position="196"/>
        <end position="467"/>
    </location>
</feature>
<dbReference type="InterPro" id="IPR000719">
    <property type="entry name" value="Prot_kinase_dom"/>
</dbReference>
<reference evidence="21" key="1">
    <citation type="submission" date="2022-11" db="UniProtKB">
        <authorList>
            <consortium name="WormBaseParasite"/>
        </authorList>
    </citation>
    <scope>IDENTIFICATION</scope>
</reference>
<dbReference type="SUPFAM" id="SSF55550">
    <property type="entry name" value="SH2 domain"/>
    <property type="match status" value="1"/>
</dbReference>
<dbReference type="GO" id="GO:0005886">
    <property type="term" value="C:plasma membrane"/>
    <property type="evidence" value="ECO:0007669"/>
    <property type="project" value="UniProtKB-SubCell"/>
</dbReference>
<sequence length="468" mass="53135">MGLITKKKTSRVSKKSKQCSEPRIIKKLLSIKKKSSYNGDMLSEKTQSAMGESNQTRKKKSRTSPECLAATTGPKDKESEAFKAMGKAMTHNIWYHGLMPRDEVEDLLRRDGDFVVRKTEFLGKPKFTLSVSNKQRIRHILFKCENNKWFFRDIKRSTPSELIEAHLMMRAPVQSDGTILERGIPRPEFYILHEHIEIIKKLGGGAFGEVYTGTWKKKDGTVEVAVKTLKGIMHKKQRAEFMKEAKLMKRFDHKNIVRLYGVAPQEEPIMIILEYAAGGSLKSHLQKDKSVTTDRLIKYVIDAARGMCYLSGRQVIHRDIAARNCLLGKADELKIADFGLSVADISLVKQNKLKSMPVRWLSPETLRKGEFSKKTDVWSFGVLTWEIFMRCASDPFPHLTTAEAKAKILSGKQPMDPPSGTPPKIATAMSICFTQDPEERPDFEALFRVLAPNEQPPPPMDMWDTYVA</sequence>
<evidence type="ECO:0000256" key="8">
    <source>
        <dbReference type="ARBA" id="ARBA00022840"/>
    </source>
</evidence>
<evidence type="ECO:0000256" key="5">
    <source>
        <dbReference type="ARBA" id="ARBA00022679"/>
    </source>
</evidence>
<dbReference type="AlphaFoldDB" id="A0A915A175"/>
<dbReference type="PROSITE" id="PS50001">
    <property type="entry name" value="SH2"/>
    <property type="match status" value="1"/>
</dbReference>
<evidence type="ECO:0000256" key="4">
    <source>
        <dbReference type="ARBA" id="ARBA00022490"/>
    </source>
</evidence>
<evidence type="ECO:0000256" key="10">
    <source>
        <dbReference type="ARBA" id="ARBA00023136"/>
    </source>
</evidence>
<keyword evidence="4" id="KW-0963">Cytoplasm</keyword>
<dbReference type="PROSITE" id="PS00109">
    <property type="entry name" value="PROTEIN_KINASE_TYR"/>
    <property type="match status" value="1"/>
</dbReference>
<dbReference type="SMART" id="SM00252">
    <property type="entry name" value="SH2"/>
    <property type="match status" value="1"/>
</dbReference>
<dbReference type="EC" id="2.7.10.2" evidence="16"/>
<dbReference type="InterPro" id="IPR017441">
    <property type="entry name" value="Protein_kinase_ATP_BS"/>
</dbReference>
<evidence type="ECO:0000256" key="11">
    <source>
        <dbReference type="ARBA" id="ARBA00023137"/>
    </source>
</evidence>
<dbReference type="Pfam" id="PF00017">
    <property type="entry name" value="SH2"/>
    <property type="match status" value="1"/>
</dbReference>
<dbReference type="Gene3D" id="3.30.505.10">
    <property type="entry name" value="SH2 domain"/>
    <property type="match status" value="1"/>
</dbReference>
<dbReference type="SUPFAM" id="SSF56112">
    <property type="entry name" value="Protein kinase-like (PK-like)"/>
    <property type="match status" value="1"/>
</dbReference>
<dbReference type="InterPro" id="IPR020635">
    <property type="entry name" value="Tyr_kinase_cat_dom"/>
</dbReference>
<comment type="subcellular location">
    <subcellularLocation>
        <location evidence="1">Cell membrane</location>
        <topology evidence="1">Peripheral membrane protein</topology>
    </subcellularLocation>
    <subcellularLocation>
        <location evidence="2">Cytoplasm</location>
    </subcellularLocation>
</comment>
<dbReference type="InterPro" id="IPR035849">
    <property type="entry name" value="Fes/Fps/Fer_SH2"/>
</dbReference>
<dbReference type="CDD" id="cd00192">
    <property type="entry name" value="PTKc"/>
    <property type="match status" value="1"/>
</dbReference>
<feature type="binding site" evidence="15">
    <location>
        <position position="227"/>
    </location>
    <ligand>
        <name>ATP</name>
        <dbReference type="ChEBI" id="CHEBI:30616"/>
    </ligand>
</feature>
<accession>A0A915A175</accession>
<evidence type="ECO:0000256" key="16">
    <source>
        <dbReference type="RuleBase" id="RU362096"/>
    </source>
</evidence>
<comment type="similarity">
    <text evidence="13">Belongs to the protein kinase superfamily. Tyr protein kinase family. Fes/fps subfamily.</text>
</comment>
<evidence type="ECO:0000313" key="20">
    <source>
        <dbReference type="Proteomes" id="UP000887569"/>
    </source>
</evidence>
<dbReference type="PANTHER" id="PTHR24418">
    <property type="entry name" value="TYROSINE-PROTEIN KINASE"/>
    <property type="match status" value="1"/>
</dbReference>
<dbReference type="Gene3D" id="1.10.510.10">
    <property type="entry name" value="Transferase(Phosphotransferase) domain 1"/>
    <property type="match status" value="1"/>
</dbReference>
<evidence type="ECO:0000256" key="13">
    <source>
        <dbReference type="ARBA" id="ARBA00061333"/>
    </source>
</evidence>
<dbReference type="InterPro" id="IPR000980">
    <property type="entry name" value="SH2"/>
</dbReference>
<feature type="domain" description="SH2" evidence="18">
    <location>
        <begin position="94"/>
        <end position="166"/>
    </location>
</feature>